<comment type="caution">
    <text evidence="2">The sequence shown here is derived from an EMBL/GenBank/DDBJ whole genome shotgun (WGS) entry which is preliminary data.</text>
</comment>
<reference evidence="3" key="1">
    <citation type="journal article" date="2017" name="Nat. Microbiol.">
        <title>Global analysis of biosynthetic gene clusters reveals vast potential of secondary metabolite production in Penicillium species.</title>
        <authorList>
            <person name="Nielsen J.C."/>
            <person name="Grijseels S."/>
            <person name="Prigent S."/>
            <person name="Ji B."/>
            <person name="Dainat J."/>
            <person name="Nielsen K.F."/>
            <person name="Frisvad J.C."/>
            <person name="Workman M."/>
            <person name="Nielsen J."/>
        </authorList>
    </citation>
    <scope>NUCLEOTIDE SEQUENCE [LARGE SCALE GENOMIC DNA]</scope>
    <source>
        <strain evidence="3">IBT 31811</strain>
    </source>
</reference>
<feature type="compositionally biased region" description="Low complexity" evidence="1">
    <location>
        <begin position="26"/>
        <end position="37"/>
    </location>
</feature>
<dbReference type="EMBL" id="MDYN01000029">
    <property type="protein sequence ID" value="OQD81167.1"/>
    <property type="molecule type" value="Genomic_DNA"/>
</dbReference>
<evidence type="ECO:0000256" key="1">
    <source>
        <dbReference type="SAM" id="MobiDB-lite"/>
    </source>
</evidence>
<feature type="region of interest" description="Disordered" evidence="1">
    <location>
        <begin position="1"/>
        <end position="49"/>
    </location>
</feature>
<organism evidence="2 3">
    <name type="scientific">Penicillium antarcticum</name>
    <dbReference type="NCBI Taxonomy" id="416450"/>
    <lineage>
        <taxon>Eukaryota</taxon>
        <taxon>Fungi</taxon>
        <taxon>Dikarya</taxon>
        <taxon>Ascomycota</taxon>
        <taxon>Pezizomycotina</taxon>
        <taxon>Eurotiomycetes</taxon>
        <taxon>Eurotiomycetidae</taxon>
        <taxon>Eurotiales</taxon>
        <taxon>Aspergillaceae</taxon>
        <taxon>Penicillium</taxon>
    </lineage>
</organism>
<protein>
    <submittedName>
        <fullName evidence="2">Uncharacterized protein</fullName>
    </submittedName>
</protein>
<name>A0A1V6PWS8_9EURO</name>
<gene>
    <name evidence="2" type="ORF">PENANT_c029G02416</name>
</gene>
<proteinExistence type="predicted"/>
<dbReference type="Proteomes" id="UP000191672">
    <property type="component" value="Unassembled WGS sequence"/>
</dbReference>
<evidence type="ECO:0000313" key="3">
    <source>
        <dbReference type="Proteomes" id="UP000191672"/>
    </source>
</evidence>
<dbReference type="AlphaFoldDB" id="A0A1V6PWS8"/>
<sequence>MASRDPRRGSFYQEFEDTELITTSGKPKASTSATSDSSKGKSKVKETLS</sequence>
<accession>A0A1V6PWS8</accession>
<evidence type="ECO:0000313" key="2">
    <source>
        <dbReference type="EMBL" id="OQD81167.1"/>
    </source>
</evidence>
<keyword evidence="3" id="KW-1185">Reference proteome</keyword>